<dbReference type="Gene3D" id="3.40.109.10">
    <property type="entry name" value="NADH Oxidase"/>
    <property type="match status" value="1"/>
</dbReference>
<dbReference type="Proteomes" id="UP000603200">
    <property type="component" value="Unassembled WGS sequence"/>
</dbReference>
<reference evidence="1 2" key="1">
    <citation type="submission" date="2021-01" db="EMBL/GenBank/DDBJ databases">
        <title>Whole genome shotgun sequence of Actinoplanes humidus NBRC 14915.</title>
        <authorList>
            <person name="Komaki H."/>
            <person name="Tamura T."/>
        </authorList>
    </citation>
    <scope>NUCLEOTIDE SEQUENCE [LARGE SCALE GENOMIC DNA]</scope>
    <source>
        <strain evidence="1 2">NBRC 14915</strain>
    </source>
</reference>
<comment type="caution">
    <text evidence="1">The sequence shown here is derived from an EMBL/GenBank/DDBJ whole genome shotgun (WGS) entry which is preliminary data.</text>
</comment>
<dbReference type="EMBL" id="BOMN01000122">
    <property type="protein sequence ID" value="GIE25535.1"/>
    <property type="molecule type" value="Genomic_DNA"/>
</dbReference>
<name>A0ABQ4A3V2_9ACTN</name>
<accession>A0ABQ4A3V2</accession>
<dbReference type="SUPFAM" id="SSF55469">
    <property type="entry name" value="FMN-dependent nitroreductase-like"/>
    <property type="match status" value="2"/>
</dbReference>
<dbReference type="PANTHER" id="PTHR23026">
    <property type="entry name" value="NADPH NITROREDUCTASE"/>
    <property type="match status" value="1"/>
</dbReference>
<dbReference type="InterPro" id="IPR000415">
    <property type="entry name" value="Nitroreductase-like"/>
</dbReference>
<dbReference type="NCBIfam" id="NF047509">
    <property type="entry name" value="Rv3131_FMN_oxido"/>
    <property type="match status" value="1"/>
</dbReference>
<organism evidence="1 2">
    <name type="scientific">Winogradskya humida</name>
    <dbReference type="NCBI Taxonomy" id="113566"/>
    <lineage>
        <taxon>Bacteria</taxon>
        <taxon>Bacillati</taxon>
        <taxon>Actinomycetota</taxon>
        <taxon>Actinomycetes</taxon>
        <taxon>Micromonosporales</taxon>
        <taxon>Micromonosporaceae</taxon>
        <taxon>Winogradskya</taxon>
    </lineage>
</organism>
<dbReference type="RefSeq" id="WP_203842470.1">
    <property type="nucleotide sequence ID" value="NZ_BAAATV010000023.1"/>
</dbReference>
<sequence length="362" mass="38311">MSPSTREFEAAARAALRAPSVLNTQPWRWRITADTLELYADVGRQLSIADPYARRLLISCGTALHHARTALAATGHEVVVERIPAGAWPALISRPASLISRPASQISRPASLISRPASLISPSAELGEQVPLARLRLGAAVPADPGAGDLAAAIPLRRTDRRGFSSEPVSDDLIDQLRRAVEHEGAHLRLVPREQIPLLALAGELANETEAEDPAFRQELIRWTSRPAGHGDGVPPGVAVRQTLRRVPVRDLAPLGGAGLTAGRGNDRGAAYVILYGPAESPLDLLRAGEALSALLLLATSDGLATEPFSEAAEVAWPRRLLGELLGDGGIPFLAVRLGHPATAGPLPPVPRRDAGEVITIE</sequence>
<evidence type="ECO:0000313" key="1">
    <source>
        <dbReference type="EMBL" id="GIE25535.1"/>
    </source>
</evidence>
<gene>
    <name evidence="1" type="ORF">Ahu01nite_086370</name>
</gene>
<dbReference type="PANTHER" id="PTHR23026:SF123">
    <property type="entry name" value="NAD(P)H NITROREDUCTASE RV3131-RELATED"/>
    <property type="match status" value="1"/>
</dbReference>
<evidence type="ECO:0000313" key="2">
    <source>
        <dbReference type="Proteomes" id="UP000603200"/>
    </source>
</evidence>
<dbReference type="InterPro" id="IPR050627">
    <property type="entry name" value="Nitroreductase/BluB"/>
</dbReference>
<proteinExistence type="predicted"/>
<protein>
    <submittedName>
        <fullName evidence="1">NAD(P)H nitroreductase</fullName>
    </submittedName>
</protein>
<keyword evidence="2" id="KW-1185">Reference proteome</keyword>